<comment type="catalytic activity">
    <reaction evidence="11 13">
        <text>(S)-2,3,4,5-tetrahydrodipicolinate + NADP(+) + H2O = (2S,4S)-4-hydroxy-2,3,4,5-tetrahydrodipicolinate + NADPH + H(+)</text>
        <dbReference type="Rhea" id="RHEA:35331"/>
        <dbReference type="ChEBI" id="CHEBI:15377"/>
        <dbReference type="ChEBI" id="CHEBI:15378"/>
        <dbReference type="ChEBI" id="CHEBI:16845"/>
        <dbReference type="ChEBI" id="CHEBI:57783"/>
        <dbReference type="ChEBI" id="CHEBI:58349"/>
        <dbReference type="ChEBI" id="CHEBI:67139"/>
        <dbReference type="EC" id="1.17.1.8"/>
    </reaction>
</comment>
<feature type="binding site" evidence="13">
    <location>
        <begin position="173"/>
        <end position="174"/>
    </location>
    <ligand>
        <name>(S)-2,3,4,5-tetrahydrodipicolinate</name>
        <dbReference type="ChEBI" id="CHEBI:16845"/>
    </ligand>
</feature>
<evidence type="ECO:0000256" key="12">
    <source>
        <dbReference type="ARBA" id="ARBA00049396"/>
    </source>
</evidence>
<keyword evidence="6 13" id="KW-0560">Oxidoreductase</keyword>
<feature type="binding site" evidence="13">
    <location>
        <begin position="133"/>
        <end position="136"/>
    </location>
    <ligand>
        <name>NAD(+)</name>
        <dbReference type="ChEBI" id="CHEBI:57540"/>
    </ligand>
</feature>
<proteinExistence type="inferred from homology"/>
<keyword evidence="2 13" id="KW-0963">Cytoplasm</keyword>
<comment type="function">
    <text evidence="13">Catalyzes the conversion of 4-hydroxy-tetrahydrodipicolinate (HTPA) to tetrahydrodipicolinate.</text>
</comment>
<protein>
    <recommendedName>
        <fullName evidence="10 13">4-hydroxy-tetrahydrodipicolinate reductase</fullName>
        <shortName evidence="13">HTPA reductase</shortName>
        <ecNumber evidence="10 13">1.17.1.8</ecNumber>
    </recommendedName>
</protein>
<evidence type="ECO:0000259" key="15">
    <source>
        <dbReference type="Pfam" id="PF05173"/>
    </source>
</evidence>
<dbReference type="HAMAP" id="MF_00102">
    <property type="entry name" value="DapB"/>
    <property type="match status" value="1"/>
</dbReference>
<keyword evidence="5 13" id="KW-0220">Diaminopimelate biosynthesis</keyword>
<evidence type="ECO:0000313" key="17">
    <source>
        <dbReference type="Proteomes" id="UP000664277"/>
    </source>
</evidence>
<accession>A0A8J7P7Q2</accession>
<keyword evidence="3 13" id="KW-0028">Amino-acid biosynthesis</keyword>
<comment type="similarity">
    <text evidence="1 13">Belongs to the DapB family.</text>
</comment>
<dbReference type="InterPro" id="IPR022664">
    <property type="entry name" value="DapB_N_CS"/>
</dbReference>
<evidence type="ECO:0000256" key="5">
    <source>
        <dbReference type="ARBA" id="ARBA00022915"/>
    </source>
</evidence>
<comment type="pathway">
    <text evidence="9 13">Amino-acid biosynthesis; L-lysine biosynthesis via DAP pathway; (S)-tetrahydrodipicolinate from L-aspartate: step 4/4.</text>
</comment>
<dbReference type="FunFam" id="3.30.360.10:FF:000009">
    <property type="entry name" value="4-hydroxy-tetrahydrodipicolinate reductase"/>
    <property type="match status" value="1"/>
</dbReference>
<evidence type="ECO:0000256" key="2">
    <source>
        <dbReference type="ARBA" id="ARBA00022490"/>
    </source>
</evidence>
<feature type="active site" description="Proton donor" evidence="13">
    <location>
        <position position="167"/>
    </location>
</feature>
<dbReference type="InterPro" id="IPR022663">
    <property type="entry name" value="DapB_C"/>
</dbReference>
<dbReference type="Gene3D" id="3.30.360.10">
    <property type="entry name" value="Dihydrodipicolinate Reductase, domain 2"/>
    <property type="match status" value="1"/>
</dbReference>
<dbReference type="UniPathway" id="UPA00034">
    <property type="reaction ID" value="UER00018"/>
</dbReference>
<evidence type="ECO:0000256" key="7">
    <source>
        <dbReference type="ARBA" id="ARBA00023027"/>
    </source>
</evidence>
<dbReference type="EC" id="1.17.1.8" evidence="10 13"/>
<evidence type="ECO:0000256" key="9">
    <source>
        <dbReference type="ARBA" id="ARBA00037922"/>
    </source>
</evidence>
<dbReference type="InterPro" id="IPR036291">
    <property type="entry name" value="NAD(P)-bd_dom_sf"/>
</dbReference>
<dbReference type="EMBL" id="JAFLCK010000005">
    <property type="protein sequence ID" value="MBN8659746.1"/>
    <property type="molecule type" value="Genomic_DNA"/>
</dbReference>
<organism evidence="16 17">
    <name type="scientific">Candidatus Obscuribacter phosphatis</name>
    <dbReference type="NCBI Taxonomy" id="1906157"/>
    <lineage>
        <taxon>Bacteria</taxon>
        <taxon>Bacillati</taxon>
        <taxon>Candidatus Melainabacteria</taxon>
        <taxon>Candidatus Obscuribacterales</taxon>
        <taxon>Candidatus Obscuribacteraceae</taxon>
        <taxon>Candidatus Obscuribacter</taxon>
    </lineage>
</organism>
<dbReference type="PIRSF" id="PIRSF000161">
    <property type="entry name" value="DHPR"/>
    <property type="match status" value="1"/>
</dbReference>
<dbReference type="GO" id="GO:0016726">
    <property type="term" value="F:oxidoreductase activity, acting on CH or CH2 groups, NAD or NADP as acceptor"/>
    <property type="evidence" value="ECO:0007669"/>
    <property type="project" value="UniProtKB-UniRule"/>
</dbReference>
<comment type="caution">
    <text evidence="13">Was originally thought to be a dihydrodipicolinate reductase (DHDPR), catalyzing the conversion of dihydrodipicolinate to tetrahydrodipicolinate. However, it was shown in E.coli that the substrate of the enzymatic reaction is not dihydrodipicolinate (DHDP) but in fact (2S,4S)-4-hydroxy-2,3,4,5-tetrahydrodipicolinic acid (HTPA), the product released by the DapA-catalyzed reaction.</text>
</comment>
<evidence type="ECO:0000256" key="3">
    <source>
        <dbReference type="ARBA" id="ARBA00022605"/>
    </source>
</evidence>
<comment type="caution">
    <text evidence="13">Lacks conserved residue(s) required for the propagation of feature annotation.</text>
</comment>
<dbReference type="PANTHER" id="PTHR20836:SF0">
    <property type="entry name" value="4-HYDROXY-TETRAHYDRODIPICOLINATE REDUCTASE 1, CHLOROPLASTIC-RELATED"/>
    <property type="match status" value="1"/>
</dbReference>
<dbReference type="GO" id="GO:0050661">
    <property type="term" value="F:NADP binding"/>
    <property type="evidence" value="ECO:0007669"/>
    <property type="project" value="UniProtKB-UniRule"/>
</dbReference>
<feature type="binding site" evidence="13">
    <location>
        <position position="164"/>
    </location>
    <ligand>
        <name>(S)-2,3,4,5-tetrahydrodipicolinate</name>
        <dbReference type="ChEBI" id="CHEBI:16845"/>
    </ligand>
</feature>
<dbReference type="SUPFAM" id="SSF51735">
    <property type="entry name" value="NAD(P)-binding Rossmann-fold domains"/>
    <property type="match status" value="1"/>
</dbReference>
<feature type="domain" description="Dihydrodipicolinate reductase N-terminal" evidence="14">
    <location>
        <begin position="4"/>
        <end position="136"/>
    </location>
</feature>
<dbReference type="InterPro" id="IPR023940">
    <property type="entry name" value="DHDPR_bac"/>
</dbReference>
<feature type="binding site" evidence="13">
    <location>
        <begin position="10"/>
        <end position="15"/>
    </location>
    <ligand>
        <name>NAD(+)</name>
        <dbReference type="ChEBI" id="CHEBI:57540"/>
    </ligand>
</feature>
<evidence type="ECO:0000256" key="13">
    <source>
        <dbReference type="HAMAP-Rule" id="MF_00102"/>
    </source>
</evidence>
<feature type="domain" description="Dihydrodipicolinate reductase C-terminal" evidence="15">
    <location>
        <begin position="139"/>
        <end position="262"/>
    </location>
</feature>
<evidence type="ECO:0000256" key="6">
    <source>
        <dbReference type="ARBA" id="ARBA00023002"/>
    </source>
</evidence>
<dbReference type="CDD" id="cd02274">
    <property type="entry name" value="DHDPR_N"/>
    <property type="match status" value="1"/>
</dbReference>
<reference evidence="16" key="1">
    <citation type="submission" date="2021-02" db="EMBL/GenBank/DDBJ databases">
        <title>Genome-Resolved Metagenomics of a Microbial Community Performing Photosynthetic Biological Nutrient Removal.</title>
        <authorList>
            <person name="Mcdaniel E.A."/>
        </authorList>
    </citation>
    <scope>NUCLEOTIDE SEQUENCE</scope>
    <source>
        <strain evidence="16">UWPOB_OBS1</strain>
    </source>
</reference>
<dbReference type="Proteomes" id="UP000664277">
    <property type="component" value="Unassembled WGS sequence"/>
</dbReference>
<evidence type="ECO:0000256" key="11">
    <source>
        <dbReference type="ARBA" id="ARBA00049080"/>
    </source>
</evidence>
<keyword evidence="7 13" id="KW-0520">NAD</keyword>
<dbReference type="GO" id="GO:0051287">
    <property type="term" value="F:NAD binding"/>
    <property type="evidence" value="ECO:0007669"/>
    <property type="project" value="UniProtKB-UniRule"/>
</dbReference>
<comment type="subcellular location">
    <subcellularLocation>
        <location evidence="13">Cytoplasm</location>
    </subcellularLocation>
</comment>
<name>A0A8J7P7Q2_9BACT</name>
<comment type="caution">
    <text evidence="16">The sequence shown here is derived from an EMBL/GenBank/DDBJ whole genome shotgun (WGS) entry which is preliminary data.</text>
</comment>
<feature type="active site" description="Proton donor/acceptor" evidence="13">
    <location>
        <position position="163"/>
    </location>
</feature>
<evidence type="ECO:0000256" key="1">
    <source>
        <dbReference type="ARBA" id="ARBA00006642"/>
    </source>
</evidence>
<evidence type="ECO:0000313" key="16">
    <source>
        <dbReference type="EMBL" id="MBN8659746.1"/>
    </source>
</evidence>
<comment type="subunit">
    <text evidence="13">Homotetramer.</text>
</comment>
<dbReference type="GO" id="GO:0019877">
    <property type="term" value="P:diaminopimelate biosynthetic process"/>
    <property type="evidence" value="ECO:0007669"/>
    <property type="project" value="UniProtKB-UniRule"/>
</dbReference>
<evidence type="ECO:0000256" key="4">
    <source>
        <dbReference type="ARBA" id="ARBA00022857"/>
    </source>
</evidence>
<dbReference type="Pfam" id="PF01113">
    <property type="entry name" value="DapB_N"/>
    <property type="match status" value="1"/>
</dbReference>
<dbReference type="PROSITE" id="PS01298">
    <property type="entry name" value="DAPB"/>
    <property type="match status" value="1"/>
</dbReference>
<evidence type="ECO:0000256" key="10">
    <source>
        <dbReference type="ARBA" id="ARBA00038983"/>
    </source>
</evidence>
<evidence type="ECO:0000259" key="14">
    <source>
        <dbReference type="Pfam" id="PF01113"/>
    </source>
</evidence>
<dbReference type="GO" id="GO:0005829">
    <property type="term" value="C:cytosol"/>
    <property type="evidence" value="ECO:0007669"/>
    <property type="project" value="TreeGrafter"/>
</dbReference>
<sequence length="276" mass="29140">MTRVKVVIAGVNGRMGRAALAAMANDPGIDVVGAFGRKGAHYVGRPLSELVGELAPEHKSLAGLSIADSFSSVLKASPDVVLDFMIAEASIELAQECIERGIHPVIGSSGLGEEAVISLAQKARTKGVGGLIVPNFSLGAVLMMEFAKQAARYFENAEVVELHHTKKLDAPSGTAMHTLSKMAASDGTKKFNQRDVVERELMAGARGAAHASGLRVHSLRLPGLISHQEVFFGSDGELLSVKHDSFNTSCFNKGMVMAVKAAPKLTELQIGLETIL</sequence>
<dbReference type="Gene3D" id="3.40.50.720">
    <property type="entry name" value="NAD(P)-binding Rossmann-like Domain"/>
    <property type="match status" value="1"/>
</dbReference>
<dbReference type="NCBIfam" id="TIGR00036">
    <property type="entry name" value="dapB"/>
    <property type="match status" value="1"/>
</dbReference>
<keyword evidence="8 13" id="KW-0457">Lysine biosynthesis</keyword>
<feature type="binding site" evidence="13">
    <location>
        <begin position="107"/>
        <end position="109"/>
    </location>
    <ligand>
        <name>NAD(+)</name>
        <dbReference type="ChEBI" id="CHEBI:57540"/>
    </ligand>
</feature>
<dbReference type="GO" id="GO:0009089">
    <property type="term" value="P:lysine biosynthetic process via diaminopimelate"/>
    <property type="evidence" value="ECO:0007669"/>
    <property type="project" value="UniProtKB-UniRule"/>
</dbReference>
<feature type="binding site" evidence="13">
    <location>
        <position position="38"/>
    </location>
    <ligand>
        <name>NADP(+)</name>
        <dbReference type="ChEBI" id="CHEBI:58349"/>
    </ligand>
</feature>
<dbReference type="AlphaFoldDB" id="A0A8J7P7Q2"/>
<dbReference type="Pfam" id="PF05173">
    <property type="entry name" value="DapB_C"/>
    <property type="match status" value="1"/>
</dbReference>
<dbReference type="SUPFAM" id="SSF55347">
    <property type="entry name" value="Glyceraldehyde-3-phosphate dehydrogenase-like, C-terminal domain"/>
    <property type="match status" value="1"/>
</dbReference>
<dbReference type="GO" id="GO:0008839">
    <property type="term" value="F:4-hydroxy-tetrahydrodipicolinate reductase"/>
    <property type="evidence" value="ECO:0007669"/>
    <property type="project" value="UniProtKB-UniRule"/>
</dbReference>
<gene>
    <name evidence="13" type="primary">dapB</name>
    <name evidence="16" type="ORF">J0M35_05250</name>
</gene>
<dbReference type="InterPro" id="IPR000846">
    <property type="entry name" value="DapB_N"/>
</dbReference>
<keyword evidence="4 13" id="KW-0521">NADP</keyword>
<comment type="catalytic activity">
    <reaction evidence="12 13">
        <text>(S)-2,3,4,5-tetrahydrodipicolinate + NAD(+) + H2O = (2S,4S)-4-hydroxy-2,3,4,5-tetrahydrodipicolinate + NADH + H(+)</text>
        <dbReference type="Rhea" id="RHEA:35323"/>
        <dbReference type="ChEBI" id="CHEBI:15377"/>
        <dbReference type="ChEBI" id="CHEBI:15378"/>
        <dbReference type="ChEBI" id="CHEBI:16845"/>
        <dbReference type="ChEBI" id="CHEBI:57540"/>
        <dbReference type="ChEBI" id="CHEBI:57945"/>
        <dbReference type="ChEBI" id="CHEBI:67139"/>
        <dbReference type="EC" id="1.17.1.8"/>
    </reaction>
</comment>
<dbReference type="PANTHER" id="PTHR20836">
    <property type="entry name" value="DIHYDRODIPICOLINATE REDUCTASE"/>
    <property type="match status" value="1"/>
</dbReference>
<evidence type="ECO:0000256" key="8">
    <source>
        <dbReference type="ARBA" id="ARBA00023154"/>
    </source>
</evidence>